<evidence type="ECO:0000256" key="1">
    <source>
        <dbReference type="SAM" id="MobiDB-lite"/>
    </source>
</evidence>
<dbReference type="InterPro" id="IPR011989">
    <property type="entry name" value="ARM-like"/>
</dbReference>
<dbReference type="SUPFAM" id="SSF48371">
    <property type="entry name" value="ARM repeat"/>
    <property type="match status" value="1"/>
</dbReference>
<dbReference type="PANTHER" id="PTHR43670">
    <property type="entry name" value="HEAT SHOCK PROTEIN 26"/>
    <property type="match status" value="1"/>
</dbReference>
<dbReference type="EMBL" id="JAOAOG010000290">
    <property type="protein sequence ID" value="KAJ6232652.1"/>
    <property type="molecule type" value="Genomic_DNA"/>
</dbReference>
<evidence type="ECO:0000313" key="3">
    <source>
        <dbReference type="Proteomes" id="UP001150062"/>
    </source>
</evidence>
<dbReference type="InterPro" id="IPR016024">
    <property type="entry name" value="ARM-type_fold"/>
</dbReference>
<feature type="region of interest" description="Disordered" evidence="1">
    <location>
        <begin position="324"/>
        <end position="377"/>
    </location>
</feature>
<dbReference type="PANTHER" id="PTHR43670:SF61">
    <property type="entry name" value="C-CAP_COFACTOR C-LIKE DOMAIN-CONTAINING PROTEIN"/>
    <property type="match status" value="1"/>
</dbReference>
<dbReference type="Proteomes" id="UP001150062">
    <property type="component" value="Unassembled WGS sequence"/>
</dbReference>
<feature type="compositionally biased region" description="Basic and acidic residues" evidence="1">
    <location>
        <begin position="324"/>
        <end position="333"/>
    </location>
</feature>
<accession>A0ABQ8XKT4</accession>
<comment type="caution">
    <text evidence="2">The sequence shown here is derived from an EMBL/GenBank/DDBJ whole genome shotgun (WGS) entry which is preliminary data.</text>
</comment>
<feature type="region of interest" description="Disordered" evidence="1">
    <location>
        <begin position="569"/>
        <end position="597"/>
    </location>
</feature>
<name>A0ABQ8XKT4_9EUKA</name>
<dbReference type="Gene3D" id="1.25.10.10">
    <property type="entry name" value="Leucine-rich Repeat Variant"/>
    <property type="match status" value="1"/>
</dbReference>
<keyword evidence="3" id="KW-1185">Reference proteome</keyword>
<protein>
    <submittedName>
        <fullName evidence="2">Protein fmp42</fullName>
    </submittedName>
</protein>
<feature type="compositionally biased region" description="Basic and acidic residues" evidence="1">
    <location>
        <begin position="342"/>
        <end position="377"/>
    </location>
</feature>
<organism evidence="2 3">
    <name type="scientific">Anaeramoeba flamelloides</name>
    <dbReference type="NCBI Taxonomy" id="1746091"/>
    <lineage>
        <taxon>Eukaryota</taxon>
        <taxon>Metamonada</taxon>
        <taxon>Anaeramoebidae</taxon>
        <taxon>Anaeramoeba</taxon>
    </lineage>
</organism>
<gene>
    <name evidence="2" type="ORF">M0813_04693</name>
</gene>
<evidence type="ECO:0000313" key="2">
    <source>
        <dbReference type="EMBL" id="KAJ6232652.1"/>
    </source>
</evidence>
<proteinExistence type="predicted"/>
<sequence>MSILESVDWESKNRETRKKIIQESQQAVIQKKIQPQDLYPLIEGRLKKERDEENLLLLLSLSKRLITDFGISDFGWISDEEHLISSNSANSKVIVLSLKLLQSINLNEDNSIWKKMGILLTSRQWNVRLHAFMLLSKSPKSLPRRTNLLLLSAKDSHWKVRELFASLLQTINDENSSTSICDSEQVINCILELGMDDVETVRESVSNLKMNFASLPISEYLGSLSKRENFEKNILRLRRVVQLFGNEFNNSQFNELLMGLNSVKKTSEQERKHLESICLDLSKTINPLVLVEWLNTIQIEQLSFYLLSMYRFLLAHFFKKGKSSKKDQEKNEQNEGNNEIGTPKKKENQEQKEKEKEKENKKEKEKENEKEKEKEKEIEKEIRNKKELLISDNSFSNQIPFSISIRCTDLLIISLDNFLKLRKERSEPPETKDEKILEKYEKENDEKIFNLRSICLQLIQCNLITLPLLNINQIKINKVKEIETNDKVQVKEISIKIETTKEKTIEKEIENGSEKLKKLIIKTIILCGAFCAGDTICGTQTLGMNAIKLFKQIVKINLENKNEIKNEMKNKKVNQEEKEKEKENEKVNENEKDKREKGNDKTLLDDYFEELFEYLKRNKLTKLNENQIDRAIFYWIIKQIQDETLKIHFEKITLISLDMIKHYNFWNKIFGSRILYQLSKIKDKRKWNAFQQIIWPILKNNLSQLNSRESYLLVRLYSSLLPSICNLSQKFQVKQCSEQFHALLIEWIRILSDSEKPKVKKVFLKFTPTLLEYTGPILIRDLKLLIQVLNNLVKINYTHPYILLLMKVIITQCWTRIHFYKKSLINILEKIDHKKLQNQVQEIIQILQKIK</sequence>
<reference evidence="2" key="1">
    <citation type="submission" date="2022-08" db="EMBL/GenBank/DDBJ databases">
        <title>Novel sulfate-reducing endosymbionts in the free-living metamonad Anaeramoeba.</title>
        <authorList>
            <person name="Jerlstrom-Hultqvist J."/>
            <person name="Cepicka I."/>
            <person name="Gallot-Lavallee L."/>
            <person name="Salas-Leiva D."/>
            <person name="Curtis B.A."/>
            <person name="Zahonova K."/>
            <person name="Pipaliya S."/>
            <person name="Dacks J."/>
            <person name="Roger A.J."/>
        </authorList>
    </citation>
    <scope>NUCLEOTIDE SEQUENCE</scope>
    <source>
        <strain evidence="2">Schooner1</strain>
    </source>
</reference>